<gene>
    <name evidence="12" type="ORF">M0813_07966</name>
</gene>
<evidence type="ECO:0000256" key="6">
    <source>
        <dbReference type="ARBA" id="ARBA00023136"/>
    </source>
</evidence>
<evidence type="ECO:0000259" key="11">
    <source>
        <dbReference type="PROSITE" id="PS50866"/>
    </source>
</evidence>
<dbReference type="SMART" id="SM01190">
    <property type="entry name" value="EMP24_GP25L"/>
    <property type="match status" value="1"/>
</dbReference>
<dbReference type="EMBL" id="JAOAOG010000322">
    <property type="protein sequence ID" value="KAJ6229347.1"/>
    <property type="molecule type" value="Genomic_DNA"/>
</dbReference>
<feature type="chain" id="PRO_5045317515" description="GOLD domain-containing protein" evidence="10">
    <location>
        <begin position="22"/>
        <end position="215"/>
    </location>
</feature>
<evidence type="ECO:0000256" key="10">
    <source>
        <dbReference type="SAM" id="SignalP"/>
    </source>
</evidence>
<evidence type="ECO:0000256" key="8">
    <source>
        <dbReference type="RuleBase" id="RU003827"/>
    </source>
</evidence>
<evidence type="ECO:0000256" key="3">
    <source>
        <dbReference type="ARBA" id="ARBA00022692"/>
    </source>
</evidence>
<keyword evidence="3 8" id="KW-0812">Transmembrane</keyword>
<dbReference type="Proteomes" id="UP001150062">
    <property type="component" value="Unassembled WGS sequence"/>
</dbReference>
<dbReference type="PANTHER" id="PTHR22811">
    <property type="entry name" value="TRANSMEMBRANE EMP24 DOMAIN-CONTAINING PROTEIN"/>
    <property type="match status" value="1"/>
</dbReference>
<dbReference type="InterPro" id="IPR015720">
    <property type="entry name" value="Emp24-like"/>
</dbReference>
<sequence length="215" mass="25241">MQNLFILFVLVLFLFLSPTYTISFTIEAQELHCFYEDFEESSSVYLDFQVLKGGNFDIDFLIKNSNGNNVYSLQRSPSGQYNFFVRHKGLYSFCFDNTFSSVSKKDINFNLQSTTRGKLAKQPNDSTIPKDRENLAKKEQFVKLAERLERLSVRLDELRQQQSYLKIRERVHRDTTESTNSRVLWWSLLATAFIVCASIGQIYYLRKVFEKKQNV</sequence>
<dbReference type="PROSITE" id="PS50866">
    <property type="entry name" value="GOLD"/>
    <property type="match status" value="1"/>
</dbReference>
<evidence type="ECO:0000256" key="7">
    <source>
        <dbReference type="ARBA" id="ARBA00037847"/>
    </source>
</evidence>
<comment type="subcellular location">
    <subcellularLocation>
        <location evidence="7">Endomembrane system</location>
        <topology evidence="7">Single-pass membrane protein</topology>
    </subcellularLocation>
    <subcellularLocation>
        <location evidence="1 8">Membrane</location>
        <topology evidence="1 8">Single-pass type I membrane protein</topology>
    </subcellularLocation>
</comment>
<evidence type="ECO:0000256" key="4">
    <source>
        <dbReference type="ARBA" id="ARBA00022729"/>
    </source>
</evidence>
<reference evidence="12" key="1">
    <citation type="submission" date="2022-08" db="EMBL/GenBank/DDBJ databases">
        <title>Novel sulfate-reducing endosymbionts in the free-living metamonad Anaeramoeba.</title>
        <authorList>
            <person name="Jerlstrom-Hultqvist J."/>
            <person name="Cepicka I."/>
            <person name="Gallot-Lavallee L."/>
            <person name="Salas-Leiva D."/>
            <person name="Curtis B.A."/>
            <person name="Zahonova K."/>
            <person name="Pipaliya S."/>
            <person name="Dacks J."/>
            <person name="Roger A.J."/>
        </authorList>
    </citation>
    <scope>NUCLEOTIDE SEQUENCE</scope>
    <source>
        <strain evidence="12">Schooner1</strain>
    </source>
</reference>
<feature type="domain" description="GOLD" evidence="11">
    <location>
        <begin position="31"/>
        <end position="113"/>
    </location>
</feature>
<comment type="similarity">
    <text evidence="2 8">Belongs to the EMP24/GP25L family.</text>
</comment>
<evidence type="ECO:0000256" key="1">
    <source>
        <dbReference type="ARBA" id="ARBA00004479"/>
    </source>
</evidence>
<evidence type="ECO:0000256" key="9">
    <source>
        <dbReference type="SAM" id="Phobius"/>
    </source>
</evidence>
<protein>
    <recommendedName>
        <fullName evidence="11">GOLD domain-containing protein</fullName>
    </recommendedName>
</protein>
<keyword evidence="13" id="KW-1185">Reference proteome</keyword>
<name>A0ABQ8X9K5_9EUKA</name>
<keyword evidence="4 10" id="KW-0732">Signal</keyword>
<dbReference type="Pfam" id="PF01105">
    <property type="entry name" value="EMP24_GP25L"/>
    <property type="match status" value="1"/>
</dbReference>
<proteinExistence type="inferred from homology"/>
<evidence type="ECO:0000256" key="2">
    <source>
        <dbReference type="ARBA" id="ARBA00007104"/>
    </source>
</evidence>
<keyword evidence="6 9" id="KW-0472">Membrane</keyword>
<dbReference type="SUPFAM" id="SSF101576">
    <property type="entry name" value="Supernatant protein factor (SPF), C-terminal domain"/>
    <property type="match status" value="1"/>
</dbReference>
<dbReference type="Gene3D" id="2.60.120.680">
    <property type="entry name" value="GOLD domain"/>
    <property type="match status" value="1"/>
</dbReference>
<dbReference type="InterPro" id="IPR009038">
    <property type="entry name" value="GOLD_dom"/>
</dbReference>
<feature type="signal peptide" evidence="10">
    <location>
        <begin position="1"/>
        <end position="21"/>
    </location>
</feature>
<keyword evidence="5 9" id="KW-1133">Transmembrane helix</keyword>
<feature type="transmembrane region" description="Helical" evidence="9">
    <location>
        <begin position="183"/>
        <end position="205"/>
    </location>
</feature>
<accession>A0ABQ8X9K5</accession>
<organism evidence="12 13">
    <name type="scientific">Anaeramoeba flamelloides</name>
    <dbReference type="NCBI Taxonomy" id="1746091"/>
    <lineage>
        <taxon>Eukaryota</taxon>
        <taxon>Metamonada</taxon>
        <taxon>Anaeramoebidae</taxon>
        <taxon>Anaeramoeba</taxon>
    </lineage>
</organism>
<comment type="caution">
    <text evidence="12">The sequence shown here is derived from an EMBL/GenBank/DDBJ whole genome shotgun (WGS) entry which is preliminary data.</text>
</comment>
<dbReference type="InterPro" id="IPR036598">
    <property type="entry name" value="GOLD_dom_sf"/>
</dbReference>
<evidence type="ECO:0000313" key="13">
    <source>
        <dbReference type="Proteomes" id="UP001150062"/>
    </source>
</evidence>
<evidence type="ECO:0000313" key="12">
    <source>
        <dbReference type="EMBL" id="KAJ6229347.1"/>
    </source>
</evidence>
<evidence type="ECO:0000256" key="5">
    <source>
        <dbReference type="ARBA" id="ARBA00022989"/>
    </source>
</evidence>